<feature type="compositionally biased region" description="Basic and acidic residues" evidence="2">
    <location>
        <begin position="66"/>
        <end position="75"/>
    </location>
</feature>
<dbReference type="Pfam" id="PF07766">
    <property type="entry name" value="LETM1_RBD"/>
    <property type="match status" value="1"/>
</dbReference>
<feature type="compositionally biased region" description="Acidic residues" evidence="2">
    <location>
        <begin position="150"/>
        <end position="159"/>
    </location>
</feature>
<dbReference type="GO" id="GO:0030687">
    <property type="term" value="C:preribosome, large subunit precursor"/>
    <property type="evidence" value="ECO:0007669"/>
    <property type="project" value="TreeGrafter"/>
</dbReference>
<keyword evidence="1" id="KW-0496">Mitochondrion</keyword>
<feature type="compositionally biased region" description="Basic residues" evidence="2">
    <location>
        <begin position="56"/>
        <end position="65"/>
    </location>
</feature>
<evidence type="ECO:0000313" key="7">
    <source>
        <dbReference type="Proteomes" id="UP000591131"/>
    </source>
</evidence>
<keyword evidence="7" id="KW-1185">Reference proteome</keyword>
<feature type="region of interest" description="Disordered" evidence="2">
    <location>
        <begin position="882"/>
        <end position="905"/>
    </location>
</feature>
<evidence type="ECO:0000313" key="6">
    <source>
        <dbReference type="EMBL" id="KAF4656892.1"/>
    </source>
</evidence>
<feature type="region of interest" description="Disordered" evidence="2">
    <location>
        <begin position="1002"/>
        <end position="1022"/>
    </location>
</feature>
<dbReference type="AlphaFoldDB" id="A0A7J6LCE5"/>
<dbReference type="PANTHER" id="PTHR22734">
    <property type="entry name" value="U3 SMALL NUCLEOLAR RIBONUCLEOPROTEIN PROTEIN IMP4"/>
    <property type="match status" value="1"/>
</dbReference>
<dbReference type="OrthoDB" id="264354at2759"/>
<feature type="domain" description="SAP" evidence="3">
    <location>
        <begin position="649"/>
        <end position="683"/>
    </location>
</feature>
<comment type="caution">
    <text evidence="6">The sequence shown here is derived from an EMBL/GenBank/DDBJ whole genome shotgun (WGS) entry which is preliminary data.</text>
</comment>
<protein>
    <submittedName>
        <fullName evidence="6">Ribosome production factor 1</fullName>
    </submittedName>
</protein>
<evidence type="ECO:0000259" key="3">
    <source>
        <dbReference type="PROSITE" id="PS50800"/>
    </source>
</evidence>
<dbReference type="SUPFAM" id="SSF52954">
    <property type="entry name" value="Class II aaRS ABD-related"/>
    <property type="match status" value="1"/>
</dbReference>
<gene>
    <name evidence="6" type="primary">RPF1</name>
    <name evidence="6" type="ORF">FOL47_008704</name>
</gene>
<feature type="region of interest" description="Disordered" evidence="2">
    <location>
        <begin position="56"/>
        <end position="77"/>
    </location>
</feature>
<feature type="region of interest" description="Disordered" evidence="2">
    <location>
        <begin position="780"/>
        <end position="865"/>
    </location>
</feature>
<sequence length="1022" mass="116560">MVKKSIKKDRRKILIQAQEKCLQRHKVGKVEKIPEGDVHIANKWKRQELVGRQYREKKRVKRETRKQRQEARANGEEVDVPATTTIEMMREADVTMLPPEGDEEVKADERMDEFRHTFPTAPPTSEVLPPAGIQAEDTPSTAPTTTAEQGEVEEEEEREPVEPKIMFTTSMPYPSERSYGLIKELVEVVPGMQYFRKKHFPITKICDFANNRGFTAVVVLSEDRKKEPSSLYITSLPEGPTSYWKLSSLELGADMKHGATCNPDDRPELLLNGFGTRLGHRIGRQIGSLFGAIRPDFKGRRVVAFHNQRDFVFFRHYRYVFRNLEDTEKDDRCALQEIGPRFTLKLRSLQLGLFAKRTGEYEYVWRPDSQVSRKSAGFSTGVDNEPASSSSSSVEPVGTRAVGAPGGEKAFASPWPARWKKAKKYGRKGLVRGKKVAVWTASMTGRLLLGTFRVSWSFVNNPRIVFQWWADLKEALHHMSAWIKNGSKLFGKNVQLSTQLVMKQARGDQLTLREHKLLVRTVTDLFKLVPFSLFVIIPFAELALPIALRLFPNMLPSTFNDKKSDHALLMRRMKAKSDMAAFFNEVITEKNKQILEEKSSKFRDRAIELQEFQETMLERLEEGEGSGPYFPSVLELKRFSKLFHSEFQLEQMSVEQLKAICEMLGLRPYAFKSHIVLQLRHYVTRLRSEDRDILWEGVNNLTHAELAEANRMRGMPYVNVDDDRQARGVAVGGRCFDIPVSLLLWSRTFFMAQQPGMESQRLINELKNTLAEATSAAAKAKAQITKENQPHETAAPPEEAVQVEEDAAAKDSLLKREVERRKDAAETSAKRLEELEREARQIQEEQSERKKAATETITETTGVDEESGVIRSDQMPAGEELKEPAAAEPTATVAEYPTVDSEDEKLDRDELLRKIDRLEEELALYQSVVEKQEGILMRQIGHLSTLRETSWPAALKDHDKFTEVETELNSMYLTFEEDIAAVQALIEDGRKLAEVDATERRFYPSSGEESEIDRDSVEEQKA</sequence>
<feature type="region of interest" description="Disordered" evidence="2">
    <location>
        <begin position="376"/>
        <end position="399"/>
    </location>
</feature>
<feature type="compositionally biased region" description="Low complexity" evidence="2">
    <location>
        <begin position="780"/>
        <end position="800"/>
    </location>
</feature>
<dbReference type="Gene3D" id="3.40.50.10480">
    <property type="entry name" value="Probable brix-domain ribosomal biogenesis protein"/>
    <property type="match status" value="1"/>
</dbReference>
<proteinExistence type="predicted"/>
<dbReference type="GO" id="GO:0005730">
    <property type="term" value="C:nucleolus"/>
    <property type="evidence" value="ECO:0007669"/>
    <property type="project" value="TreeGrafter"/>
</dbReference>
<name>A0A7J6LCE5_PERCH</name>
<feature type="compositionally biased region" description="Low complexity" evidence="2">
    <location>
        <begin position="886"/>
        <end position="898"/>
    </location>
</feature>
<reference evidence="6 7" key="1">
    <citation type="submission" date="2020-04" db="EMBL/GenBank/DDBJ databases">
        <title>Perkinsus chesapeaki whole genome sequence.</title>
        <authorList>
            <person name="Bogema D.R."/>
        </authorList>
    </citation>
    <scope>NUCLEOTIDE SEQUENCE [LARGE SCALE GENOMIC DNA]</scope>
    <source>
        <strain evidence="6">ATCC PRA-425</strain>
    </source>
</reference>
<dbReference type="InterPro" id="IPR003034">
    <property type="entry name" value="SAP_dom"/>
</dbReference>
<dbReference type="SMART" id="SM00879">
    <property type="entry name" value="Brix"/>
    <property type="match status" value="1"/>
</dbReference>
<dbReference type="GO" id="GO:0042134">
    <property type="term" value="F:rRNA primary transcript binding"/>
    <property type="evidence" value="ECO:0007669"/>
    <property type="project" value="InterPro"/>
</dbReference>
<dbReference type="GO" id="GO:0043022">
    <property type="term" value="F:ribosome binding"/>
    <property type="evidence" value="ECO:0007669"/>
    <property type="project" value="InterPro"/>
</dbReference>
<dbReference type="Pfam" id="PF04427">
    <property type="entry name" value="Brix"/>
    <property type="match status" value="1"/>
</dbReference>
<feature type="compositionally biased region" description="Basic and acidic residues" evidence="2">
    <location>
        <begin position="1013"/>
        <end position="1022"/>
    </location>
</feature>
<dbReference type="Proteomes" id="UP000591131">
    <property type="component" value="Unassembled WGS sequence"/>
</dbReference>
<dbReference type="PROSITE" id="PS50833">
    <property type="entry name" value="BRIX"/>
    <property type="match status" value="1"/>
</dbReference>
<dbReference type="GO" id="GO:0000460">
    <property type="term" value="P:maturation of 5.8S rRNA"/>
    <property type="evidence" value="ECO:0007669"/>
    <property type="project" value="TreeGrafter"/>
</dbReference>
<feature type="domain" description="Brix" evidence="4">
    <location>
        <begin position="164"/>
        <end position="355"/>
    </location>
</feature>
<evidence type="ECO:0000256" key="1">
    <source>
        <dbReference type="PROSITE-ProRule" id="PRU01094"/>
    </source>
</evidence>
<dbReference type="PROSITE" id="PS51758">
    <property type="entry name" value="LETM1_RBD"/>
    <property type="match status" value="1"/>
</dbReference>
<evidence type="ECO:0000259" key="5">
    <source>
        <dbReference type="PROSITE" id="PS51758"/>
    </source>
</evidence>
<feature type="region of interest" description="Disordered" evidence="2">
    <location>
        <begin position="118"/>
        <end position="160"/>
    </location>
</feature>
<feature type="compositionally biased region" description="Polar residues" evidence="2">
    <location>
        <begin position="137"/>
        <end position="148"/>
    </location>
</feature>
<dbReference type="PANTHER" id="PTHR22734:SF3">
    <property type="entry name" value="RIBOSOME PRODUCTION FACTOR 1"/>
    <property type="match status" value="1"/>
</dbReference>
<dbReference type="PROSITE" id="PS50800">
    <property type="entry name" value="SAP"/>
    <property type="match status" value="1"/>
</dbReference>
<accession>A0A7J6LCE5</accession>
<dbReference type="InterPro" id="IPR007109">
    <property type="entry name" value="Brix"/>
</dbReference>
<dbReference type="InterPro" id="IPR044281">
    <property type="entry name" value="IMP4/RPF1"/>
</dbReference>
<dbReference type="InterPro" id="IPR033122">
    <property type="entry name" value="LETM1-like_RBD"/>
</dbReference>
<evidence type="ECO:0000256" key="2">
    <source>
        <dbReference type="SAM" id="MobiDB-lite"/>
    </source>
</evidence>
<organism evidence="6 7">
    <name type="scientific">Perkinsus chesapeaki</name>
    <name type="common">Clam parasite</name>
    <name type="synonym">Perkinsus andrewsi</name>
    <dbReference type="NCBI Taxonomy" id="330153"/>
    <lineage>
        <taxon>Eukaryota</taxon>
        <taxon>Sar</taxon>
        <taxon>Alveolata</taxon>
        <taxon>Perkinsozoa</taxon>
        <taxon>Perkinsea</taxon>
        <taxon>Perkinsida</taxon>
        <taxon>Perkinsidae</taxon>
        <taxon>Perkinsus</taxon>
    </lineage>
</organism>
<dbReference type="EMBL" id="JAAPAO010000571">
    <property type="protein sequence ID" value="KAF4656892.1"/>
    <property type="molecule type" value="Genomic_DNA"/>
</dbReference>
<evidence type="ECO:0000259" key="4">
    <source>
        <dbReference type="PROSITE" id="PS50833"/>
    </source>
</evidence>
<dbReference type="GO" id="GO:0000470">
    <property type="term" value="P:maturation of LSU-rRNA"/>
    <property type="evidence" value="ECO:0007669"/>
    <property type="project" value="TreeGrafter"/>
</dbReference>
<feature type="compositionally biased region" description="Basic and acidic residues" evidence="2">
    <location>
        <begin position="807"/>
        <end position="853"/>
    </location>
</feature>
<feature type="domain" description="Letm1 RBD" evidence="5">
    <location>
        <begin position="571"/>
        <end position="782"/>
    </location>
</feature>